<name>A0A6C0D4I1_9ZZZZ</name>
<evidence type="ECO:0000313" key="2">
    <source>
        <dbReference type="EMBL" id="QHT11014.1"/>
    </source>
</evidence>
<feature type="compositionally biased region" description="Basic and acidic residues" evidence="1">
    <location>
        <begin position="137"/>
        <end position="153"/>
    </location>
</feature>
<dbReference type="AlphaFoldDB" id="A0A6C0D4I1"/>
<sequence length="187" mass="22017">MSCFLFNTDEESNTKINIDDLYEKQQRRDIRQLSIFNKILARVQKRITVTSRSKNNETHIWFTIPEYIFGEPIYDKGDCTGYLVAKLEENGFHVRYMHPNTLFVSWKNWVPSYVRNEIKKKTGIILDEKGNIIEKTEEEKKEEEEKKTSEKKGNGKTFTPIGQYKPTGNLVYNPEMFEGIEKKVSFS</sequence>
<organism evidence="2">
    <name type="scientific">viral metagenome</name>
    <dbReference type="NCBI Taxonomy" id="1070528"/>
    <lineage>
        <taxon>unclassified sequences</taxon>
        <taxon>metagenomes</taxon>
        <taxon>organismal metagenomes</taxon>
    </lineage>
</organism>
<feature type="region of interest" description="Disordered" evidence="1">
    <location>
        <begin position="137"/>
        <end position="162"/>
    </location>
</feature>
<dbReference type="InterPro" id="IPR043977">
    <property type="entry name" value="DUF5759"/>
</dbReference>
<proteinExistence type="predicted"/>
<evidence type="ECO:0000256" key="1">
    <source>
        <dbReference type="SAM" id="MobiDB-lite"/>
    </source>
</evidence>
<protein>
    <submittedName>
        <fullName evidence="2">Uncharacterized protein</fullName>
    </submittedName>
</protein>
<accession>A0A6C0D4I1</accession>
<reference evidence="2" key="1">
    <citation type="journal article" date="2020" name="Nature">
        <title>Giant virus diversity and host interactions through global metagenomics.</title>
        <authorList>
            <person name="Schulz F."/>
            <person name="Roux S."/>
            <person name="Paez-Espino D."/>
            <person name="Jungbluth S."/>
            <person name="Walsh D.A."/>
            <person name="Denef V.J."/>
            <person name="McMahon K.D."/>
            <person name="Konstantinidis K.T."/>
            <person name="Eloe-Fadrosh E.A."/>
            <person name="Kyrpides N.C."/>
            <person name="Woyke T."/>
        </authorList>
    </citation>
    <scope>NUCLEOTIDE SEQUENCE</scope>
    <source>
        <strain evidence="2">GVMAG-M-3300023174-111</strain>
    </source>
</reference>
<dbReference type="Pfam" id="PF19063">
    <property type="entry name" value="DUF5759"/>
    <property type="match status" value="1"/>
</dbReference>
<dbReference type="EMBL" id="MN739530">
    <property type="protein sequence ID" value="QHT11014.1"/>
    <property type="molecule type" value="Genomic_DNA"/>
</dbReference>